<dbReference type="RefSeq" id="WP_154306378.1">
    <property type="nucleotide sequence ID" value="NZ_WKKI01000003.1"/>
</dbReference>
<keyword evidence="3" id="KW-1185">Reference proteome</keyword>
<dbReference type="Proteomes" id="UP000448867">
    <property type="component" value="Unassembled WGS sequence"/>
</dbReference>
<comment type="caution">
    <text evidence="2">The sequence shown here is derived from an EMBL/GenBank/DDBJ whole genome shotgun (WGS) entry which is preliminary data.</text>
</comment>
<evidence type="ECO:0000313" key="2">
    <source>
        <dbReference type="EMBL" id="MRX71248.1"/>
    </source>
</evidence>
<dbReference type="Pfam" id="PF11706">
    <property type="entry name" value="zf-CGNR"/>
    <property type="match status" value="1"/>
</dbReference>
<dbReference type="EMBL" id="WKKI01000003">
    <property type="protein sequence ID" value="MRX71248.1"/>
    <property type="molecule type" value="Genomic_DNA"/>
</dbReference>
<name>A0A7X2IY36_9BACI</name>
<evidence type="ECO:0000259" key="1">
    <source>
        <dbReference type="Pfam" id="PF11706"/>
    </source>
</evidence>
<dbReference type="OrthoDB" id="123307at2"/>
<gene>
    <name evidence="2" type="ORF">GJU40_03555</name>
</gene>
<protein>
    <recommendedName>
        <fullName evidence="1">Zinc finger CGNR domain-containing protein</fullName>
    </recommendedName>
</protein>
<dbReference type="InterPro" id="IPR010852">
    <property type="entry name" value="ABATE"/>
</dbReference>
<dbReference type="InterPro" id="IPR021005">
    <property type="entry name" value="Znf_CGNR"/>
</dbReference>
<organism evidence="2 3">
    <name type="scientific">Metabacillus lacus</name>
    <dbReference type="NCBI Taxonomy" id="1983721"/>
    <lineage>
        <taxon>Bacteria</taxon>
        <taxon>Bacillati</taxon>
        <taxon>Bacillota</taxon>
        <taxon>Bacilli</taxon>
        <taxon>Bacillales</taxon>
        <taxon>Bacillaceae</taxon>
        <taxon>Metabacillus</taxon>
    </lineage>
</organism>
<reference evidence="2 3" key="1">
    <citation type="submission" date="2019-11" db="EMBL/GenBank/DDBJ databases">
        <title>Bacillus lacus genome.</title>
        <authorList>
            <person name="Allen C.J."/>
            <person name="Newman J.D."/>
        </authorList>
    </citation>
    <scope>NUCLEOTIDE SEQUENCE [LARGE SCALE GENOMIC DNA]</scope>
    <source>
        <strain evidence="2 3">KCTC 33946</strain>
    </source>
</reference>
<dbReference type="PANTHER" id="PTHR35525">
    <property type="entry name" value="BLL6575 PROTEIN"/>
    <property type="match status" value="1"/>
</dbReference>
<dbReference type="AlphaFoldDB" id="A0A7X2IY36"/>
<feature type="domain" description="Zinc finger CGNR" evidence="1">
    <location>
        <begin position="120"/>
        <end position="167"/>
    </location>
</feature>
<dbReference type="Gene3D" id="1.10.3300.10">
    <property type="entry name" value="Jann2411-like domain"/>
    <property type="match status" value="1"/>
</dbReference>
<dbReference type="SUPFAM" id="SSF160904">
    <property type="entry name" value="Jann2411-like"/>
    <property type="match status" value="1"/>
</dbReference>
<proteinExistence type="predicted"/>
<evidence type="ECO:0000313" key="3">
    <source>
        <dbReference type="Proteomes" id="UP000448867"/>
    </source>
</evidence>
<accession>A0A7X2IY36</accession>
<dbReference type="PANTHER" id="PTHR35525:SF3">
    <property type="entry name" value="BLL6575 PROTEIN"/>
    <property type="match status" value="1"/>
</dbReference>
<dbReference type="InterPro" id="IPR023286">
    <property type="entry name" value="ABATE_dom_sf"/>
</dbReference>
<sequence length="175" mass="20452">MNTSTAESFILRFLNTWEIPNDTRVPIENLKNQDTLTGFFQQETTDDVKQVILFRNSLRQMVETSSVDEINYWITNRVIGSSVRSDSGRYMVEFHTTRNSLIDHMLIQVLRKVEEGNFHRFKICPDCKWAFYDTSKSSTKKWCSMTKNSASGRACGTISKVKRFREKQRDGEMKN</sequence>